<protein>
    <submittedName>
        <fullName evidence="7">Hydroxyacid dehydrogenase</fullName>
    </submittedName>
</protein>
<evidence type="ECO:0000256" key="2">
    <source>
        <dbReference type="ARBA" id="ARBA00023002"/>
    </source>
</evidence>
<organism evidence="7 8">
    <name type="scientific">Bradyrhizobium australiense</name>
    <dbReference type="NCBI Taxonomy" id="2721161"/>
    <lineage>
        <taxon>Bacteria</taxon>
        <taxon>Pseudomonadati</taxon>
        <taxon>Pseudomonadota</taxon>
        <taxon>Alphaproteobacteria</taxon>
        <taxon>Hyphomicrobiales</taxon>
        <taxon>Nitrobacteraceae</taxon>
        <taxon>Bradyrhizobium</taxon>
    </lineage>
</organism>
<evidence type="ECO:0000259" key="5">
    <source>
        <dbReference type="Pfam" id="PF00389"/>
    </source>
</evidence>
<accession>A0A7Y4LWZ6</accession>
<sequence>MKVLLTHTPQSRAQYYGERSLKGLQAAAQIKLHEGNDALDAAGLIEAARDVDIIVADRLTAGPREIFSKLPRLRAFVRCAVDIRNIDVAAASAAGVLVTRAGPGFIQSVAELALGFMIDLSRGVSRATADYHAGRKPEVVMGRQLAGSRLGIIGYGSIGHYLANVAKVLGMEIMVADPFATVSDAAIRHVPLDELLANSEYVVCLAVANEQTENLIGQAALARMQPHAVFINLSRGNLVDEAALSAALRENRIAGAAMDVGRALDQMPSPELARLPNVIATPHIGGLTPPAIESQSLETVRQVEAIIAGEVPVGAVNAEHWKRRVSKPYK</sequence>
<evidence type="ECO:0000256" key="3">
    <source>
        <dbReference type="ARBA" id="ARBA00023027"/>
    </source>
</evidence>
<dbReference type="Pfam" id="PF02826">
    <property type="entry name" value="2-Hacid_dh_C"/>
    <property type="match status" value="1"/>
</dbReference>
<dbReference type="InterPro" id="IPR006140">
    <property type="entry name" value="D-isomer_DH_NAD-bd"/>
</dbReference>
<gene>
    <name evidence="7" type="ORF">HCN58_20675</name>
</gene>
<feature type="domain" description="D-isomer specific 2-hydroxyacid dehydrogenase catalytic" evidence="5">
    <location>
        <begin position="24"/>
        <end position="317"/>
    </location>
</feature>
<comment type="similarity">
    <text evidence="1 4">Belongs to the D-isomer specific 2-hydroxyacid dehydrogenase family.</text>
</comment>
<dbReference type="SUPFAM" id="SSF52283">
    <property type="entry name" value="Formate/glycerate dehydrogenase catalytic domain-like"/>
    <property type="match status" value="1"/>
</dbReference>
<dbReference type="InterPro" id="IPR050857">
    <property type="entry name" value="D-2-hydroxyacid_DH"/>
</dbReference>
<evidence type="ECO:0000313" key="8">
    <source>
        <dbReference type="Proteomes" id="UP000544122"/>
    </source>
</evidence>
<evidence type="ECO:0000256" key="4">
    <source>
        <dbReference type="RuleBase" id="RU003719"/>
    </source>
</evidence>
<keyword evidence="8" id="KW-1185">Reference proteome</keyword>
<comment type="caution">
    <text evidence="7">The sequence shown here is derived from an EMBL/GenBank/DDBJ whole genome shotgun (WGS) entry which is preliminary data.</text>
</comment>
<dbReference type="PANTHER" id="PTHR42789:SF1">
    <property type="entry name" value="D-ISOMER SPECIFIC 2-HYDROXYACID DEHYDROGENASE FAMILY PROTEIN (AFU_ORTHOLOGUE AFUA_6G10090)"/>
    <property type="match status" value="1"/>
</dbReference>
<evidence type="ECO:0000259" key="6">
    <source>
        <dbReference type="Pfam" id="PF02826"/>
    </source>
</evidence>
<feature type="domain" description="D-isomer specific 2-hydroxyacid dehydrogenase NAD-binding" evidence="6">
    <location>
        <begin position="114"/>
        <end position="285"/>
    </location>
</feature>
<keyword evidence="2 4" id="KW-0560">Oxidoreductase</keyword>
<dbReference type="Proteomes" id="UP000544122">
    <property type="component" value="Unassembled WGS sequence"/>
</dbReference>
<dbReference type="EMBL" id="JAAVLX010000007">
    <property type="protein sequence ID" value="NOJ41972.1"/>
    <property type="molecule type" value="Genomic_DNA"/>
</dbReference>
<evidence type="ECO:0000256" key="1">
    <source>
        <dbReference type="ARBA" id="ARBA00005854"/>
    </source>
</evidence>
<reference evidence="7 8" key="1">
    <citation type="submission" date="2020-03" db="EMBL/GenBank/DDBJ databases">
        <title>Bradyrhizobium diversity isolated from nodules of Indigofera sp.</title>
        <authorList>
            <person name="Klepa M."/>
            <person name="Helene L."/>
            <person name="Hungria M."/>
        </authorList>
    </citation>
    <scope>NUCLEOTIDE SEQUENCE [LARGE SCALE GENOMIC DNA]</scope>
    <source>
        <strain evidence="7 8">WSM 1791</strain>
    </source>
</reference>
<dbReference type="SUPFAM" id="SSF51735">
    <property type="entry name" value="NAD(P)-binding Rossmann-fold domains"/>
    <property type="match status" value="1"/>
</dbReference>
<dbReference type="InterPro" id="IPR006139">
    <property type="entry name" value="D-isomer_2_OHA_DH_cat_dom"/>
</dbReference>
<dbReference type="AlphaFoldDB" id="A0A7Y4LWZ6"/>
<dbReference type="PANTHER" id="PTHR42789">
    <property type="entry name" value="D-ISOMER SPECIFIC 2-HYDROXYACID DEHYDROGENASE FAMILY PROTEIN (AFU_ORTHOLOGUE AFUA_6G10090)"/>
    <property type="match status" value="1"/>
</dbReference>
<dbReference type="CDD" id="cd12167">
    <property type="entry name" value="2-Hacid_dh_8"/>
    <property type="match status" value="1"/>
</dbReference>
<dbReference type="RefSeq" id="WP_171581236.1">
    <property type="nucleotide sequence ID" value="NZ_JAAVLX010000007.1"/>
</dbReference>
<dbReference type="Pfam" id="PF00389">
    <property type="entry name" value="2-Hacid_dh"/>
    <property type="match status" value="1"/>
</dbReference>
<dbReference type="InterPro" id="IPR036291">
    <property type="entry name" value="NAD(P)-bd_dom_sf"/>
</dbReference>
<dbReference type="GO" id="GO:0016616">
    <property type="term" value="F:oxidoreductase activity, acting on the CH-OH group of donors, NAD or NADP as acceptor"/>
    <property type="evidence" value="ECO:0007669"/>
    <property type="project" value="InterPro"/>
</dbReference>
<dbReference type="Gene3D" id="3.40.50.720">
    <property type="entry name" value="NAD(P)-binding Rossmann-like Domain"/>
    <property type="match status" value="2"/>
</dbReference>
<name>A0A7Y4LWZ6_9BRAD</name>
<evidence type="ECO:0000313" key="7">
    <source>
        <dbReference type="EMBL" id="NOJ41972.1"/>
    </source>
</evidence>
<proteinExistence type="inferred from homology"/>
<dbReference type="FunFam" id="3.40.50.720:FF:000203">
    <property type="entry name" value="D-3-phosphoglycerate dehydrogenase (SerA)"/>
    <property type="match status" value="1"/>
</dbReference>
<dbReference type="GO" id="GO:0051287">
    <property type="term" value="F:NAD binding"/>
    <property type="evidence" value="ECO:0007669"/>
    <property type="project" value="InterPro"/>
</dbReference>
<keyword evidence="3" id="KW-0520">NAD</keyword>